<dbReference type="GO" id="GO:0106274">
    <property type="term" value="F:NAD+-protein-arginine ADP-ribosyltransferase activity"/>
    <property type="evidence" value="ECO:0007669"/>
    <property type="project" value="UniProtKB-EC"/>
</dbReference>
<dbReference type="InterPro" id="IPR050999">
    <property type="entry name" value="ADP-ribosyltransferase_ARG"/>
</dbReference>
<evidence type="ECO:0000256" key="6">
    <source>
        <dbReference type="ARBA" id="ARBA00022679"/>
    </source>
</evidence>
<evidence type="ECO:0000256" key="8">
    <source>
        <dbReference type="ARBA" id="ARBA00023026"/>
    </source>
</evidence>
<dbReference type="GO" id="GO:0003950">
    <property type="term" value="F:NAD+ poly-ADP-ribosyltransferase activity"/>
    <property type="evidence" value="ECO:0007669"/>
    <property type="project" value="TreeGrafter"/>
</dbReference>
<keyword evidence="10" id="KW-0040">ANK repeat</keyword>
<accession>A0A814J4I3</accession>
<dbReference type="GO" id="GO:0090729">
    <property type="term" value="F:toxin activity"/>
    <property type="evidence" value="ECO:0007669"/>
    <property type="project" value="UniProtKB-KW"/>
</dbReference>
<evidence type="ECO:0000313" key="12">
    <source>
        <dbReference type="EMBL" id="CAF1031851.1"/>
    </source>
</evidence>
<keyword evidence="14" id="KW-1185">Reference proteome</keyword>
<evidence type="ECO:0000256" key="11">
    <source>
        <dbReference type="RuleBase" id="RU361228"/>
    </source>
</evidence>
<dbReference type="Gene3D" id="3.90.176.10">
    <property type="entry name" value="Toxin ADP-ribosyltransferase, Chain A, domain 1"/>
    <property type="match status" value="1"/>
</dbReference>
<evidence type="ECO:0000256" key="5">
    <source>
        <dbReference type="ARBA" id="ARBA00022676"/>
    </source>
</evidence>
<proteinExistence type="inferred from homology"/>
<evidence type="ECO:0000256" key="3">
    <source>
        <dbReference type="ARBA" id="ARBA00022525"/>
    </source>
</evidence>
<dbReference type="Pfam" id="PF01129">
    <property type="entry name" value="ART"/>
    <property type="match status" value="1"/>
</dbReference>
<organism evidence="12 14">
    <name type="scientific">Didymodactylos carnosus</name>
    <dbReference type="NCBI Taxonomy" id="1234261"/>
    <lineage>
        <taxon>Eukaryota</taxon>
        <taxon>Metazoa</taxon>
        <taxon>Spiralia</taxon>
        <taxon>Gnathifera</taxon>
        <taxon>Rotifera</taxon>
        <taxon>Eurotatoria</taxon>
        <taxon>Bdelloidea</taxon>
        <taxon>Philodinida</taxon>
        <taxon>Philodinidae</taxon>
        <taxon>Didymodactylos</taxon>
    </lineage>
</organism>
<dbReference type="OrthoDB" id="598775at2759"/>
<dbReference type="EMBL" id="CAJNOQ010003833">
    <property type="protein sequence ID" value="CAF1031851.1"/>
    <property type="molecule type" value="Genomic_DNA"/>
</dbReference>
<dbReference type="PANTHER" id="PTHR10339">
    <property type="entry name" value="ADP-RIBOSYLTRANSFERASE"/>
    <property type="match status" value="1"/>
</dbReference>
<dbReference type="PROSITE" id="PS50088">
    <property type="entry name" value="ANK_REPEAT"/>
    <property type="match status" value="1"/>
</dbReference>
<evidence type="ECO:0000256" key="7">
    <source>
        <dbReference type="ARBA" id="ARBA00022695"/>
    </source>
</evidence>
<evidence type="ECO:0000256" key="10">
    <source>
        <dbReference type="PROSITE-ProRule" id="PRU00023"/>
    </source>
</evidence>
<comment type="similarity">
    <text evidence="2 11">Belongs to the Arg-specific ADP-ribosyltransferase family.</text>
</comment>
<dbReference type="Proteomes" id="UP000681722">
    <property type="component" value="Unassembled WGS sequence"/>
</dbReference>
<comment type="subcellular location">
    <subcellularLocation>
        <location evidence="1">Secreted</location>
    </subcellularLocation>
</comment>
<evidence type="ECO:0000256" key="1">
    <source>
        <dbReference type="ARBA" id="ARBA00004613"/>
    </source>
</evidence>
<dbReference type="EMBL" id="CAJOBC010003833">
    <property type="protein sequence ID" value="CAF3802615.1"/>
    <property type="molecule type" value="Genomic_DNA"/>
</dbReference>
<dbReference type="SMART" id="SM00248">
    <property type="entry name" value="ANK"/>
    <property type="match status" value="1"/>
</dbReference>
<evidence type="ECO:0000256" key="9">
    <source>
        <dbReference type="ARBA" id="ARBA00047597"/>
    </source>
</evidence>
<dbReference type="GO" id="GO:0016779">
    <property type="term" value="F:nucleotidyltransferase activity"/>
    <property type="evidence" value="ECO:0007669"/>
    <property type="project" value="UniProtKB-KW"/>
</dbReference>
<keyword evidence="6 11" id="KW-0808">Transferase</keyword>
<keyword evidence="4" id="KW-0800">Toxin</keyword>
<keyword evidence="5 11" id="KW-0328">Glycosyltransferase</keyword>
<dbReference type="AlphaFoldDB" id="A0A814J4I3"/>
<dbReference type="Gene3D" id="1.25.40.20">
    <property type="entry name" value="Ankyrin repeat-containing domain"/>
    <property type="match status" value="1"/>
</dbReference>
<comment type="caution">
    <text evidence="12">The sequence shown here is derived from an EMBL/GenBank/DDBJ whole genome shotgun (WGS) entry which is preliminary data.</text>
</comment>
<reference evidence="12" key="1">
    <citation type="submission" date="2021-02" db="EMBL/GenBank/DDBJ databases">
        <authorList>
            <person name="Nowell W R."/>
        </authorList>
    </citation>
    <scope>NUCLEOTIDE SEQUENCE</scope>
</reference>
<dbReference type="SUPFAM" id="SSF48403">
    <property type="entry name" value="Ankyrin repeat"/>
    <property type="match status" value="1"/>
</dbReference>
<name>A0A814J4I3_9BILA</name>
<dbReference type="GO" id="GO:0005576">
    <property type="term" value="C:extracellular region"/>
    <property type="evidence" value="ECO:0007669"/>
    <property type="project" value="UniProtKB-SubCell"/>
</dbReference>
<sequence length="368" mass="42907">MYSGSPVTMIQLMINEKPNGSTALHAASFYGHYDIVRLLLNARASRSIKNKYECLPIHEAKTSQIRELFLRNESNRFGDDTGNLQWTKVDSTIYQQALYKRLWLKSAWSEHKMLNKLDWMIESCLIHKVPILSERSEIQSYFRQAKLTRDPSYLIKAYTAETDYYKKLNRDFALEDFDKDWTSNMQQWIVSTLYNHISLEQFCFKGKTYRGMKMNAADIAGYVIGTRIMNKSFLSTSKDQSVAEEFARQPSKDIQLQHSVLCVYETRNNRTALDIETMSEYPHEKEVLILPYAAFKVVNIIPSTSSVSLPNDNKKQLIKALDFEIHLRECKSFTKETVQKLKFQFTNAHKSSMMDDFELEQQLASYSF</sequence>
<dbReference type="Pfam" id="PF00023">
    <property type="entry name" value="Ank"/>
    <property type="match status" value="1"/>
</dbReference>
<dbReference type="PANTHER" id="PTHR10339:SF25">
    <property type="entry name" value="SECRETED EXOENZYME S"/>
    <property type="match status" value="1"/>
</dbReference>
<protein>
    <recommendedName>
        <fullName evidence="11">NAD(P)(+)--arginine ADP-ribosyltransferase</fullName>
        <ecNumber evidence="11">2.4.2.31</ecNumber>
    </recommendedName>
    <alternativeName>
        <fullName evidence="11">Mono(ADP-ribosyl)transferase</fullName>
    </alternativeName>
</protein>
<evidence type="ECO:0000256" key="2">
    <source>
        <dbReference type="ARBA" id="ARBA00009558"/>
    </source>
</evidence>
<gene>
    <name evidence="12" type="ORF">GPM918_LOCUS15320</name>
    <name evidence="13" type="ORF">SRO942_LOCUS15320</name>
</gene>
<dbReference type="InterPro" id="IPR036770">
    <property type="entry name" value="Ankyrin_rpt-contain_sf"/>
</dbReference>
<dbReference type="SUPFAM" id="SSF56399">
    <property type="entry name" value="ADP-ribosylation"/>
    <property type="match status" value="1"/>
</dbReference>
<evidence type="ECO:0000313" key="14">
    <source>
        <dbReference type="Proteomes" id="UP000663829"/>
    </source>
</evidence>
<dbReference type="PROSITE" id="PS50297">
    <property type="entry name" value="ANK_REP_REGION"/>
    <property type="match status" value="1"/>
</dbReference>
<dbReference type="Proteomes" id="UP000663829">
    <property type="component" value="Unassembled WGS sequence"/>
</dbReference>
<evidence type="ECO:0000256" key="4">
    <source>
        <dbReference type="ARBA" id="ARBA00022656"/>
    </source>
</evidence>
<keyword evidence="11" id="KW-0521">NADP</keyword>
<dbReference type="InterPro" id="IPR002110">
    <property type="entry name" value="Ankyrin_rpt"/>
</dbReference>
<dbReference type="EC" id="2.4.2.31" evidence="11"/>
<keyword evidence="11" id="KW-0520">NAD</keyword>
<evidence type="ECO:0000313" key="13">
    <source>
        <dbReference type="EMBL" id="CAF3802615.1"/>
    </source>
</evidence>
<keyword evidence="8" id="KW-0843">Virulence</keyword>
<dbReference type="PROSITE" id="PS51996">
    <property type="entry name" value="TR_MART"/>
    <property type="match status" value="1"/>
</dbReference>
<feature type="repeat" description="ANK" evidence="10">
    <location>
        <begin position="19"/>
        <end position="51"/>
    </location>
</feature>
<keyword evidence="7" id="KW-0548">Nucleotidyltransferase</keyword>
<comment type="catalytic activity">
    <reaction evidence="9 11">
        <text>L-arginyl-[protein] + NAD(+) = N(omega)-(ADP-D-ribosyl)-L-arginyl-[protein] + nicotinamide + H(+)</text>
        <dbReference type="Rhea" id="RHEA:19149"/>
        <dbReference type="Rhea" id="RHEA-COMP:10532"/>
        <dbReference type="Rhea" id="RHEA-COMP:15087"/>
        <dbReference type="ChEBI" id="CHEBI:15378"/>
        <dbReference type="ChEBI" id="CHEBI:17154"/>
        <dbReference type="ChEBI" id="CHEBI:29965"/>
        <dbReference type="ChEBI" id="CHEBI:57540"/>
        <dbReference type="ChEBI" id="CHEBI:142554"/>
        <dbReference type="EC" id="2.4.2.31"/>
    </reaction>
</comment>
<keyword evidence="3" id="KW-0964">Secreted</keyword>
<dbReference type="InterPro" id="IPR000768">
    <property type="entry name" value="ART"/>
</dbReference>